<sequence>MSENNSVAGIFSGHGQIKTPTYKEQAYRLIKEAILYQRFQADTIYSQEAICQELGISRTPVREALLELQKENYIRFCRGKGIQIVSLDDQAIHDILEMRIYLEMAGAELAAQRATKSDLDYIRECLEANQRHHSTDNIIQNYRIDHQFHRSVAKAAHNALLYNTLDDVLNHYLRFETLTVYQSQTFAQSIVDEHQALYEAVKNRNAQQARQAAASHLENAYRRTLGNYWTKKP</sequence>
<dbReference type="SUPFAM" id="SSF46785">
    <property type="entry name" value="Winged helix' DNA-binding domain"/>
    <property type="match status" value="1"/>
</dbReference>
<dbReference type="SMART" id="SM00345">
    <property type="entry name" value="HTH_GNTR"/>
    <property type="match status" value="1"/>
</dbReference>
<keyword evidence="3" id="KW-0804">Transcription</keyword>
<dbReference type="Gene3D" id="1.10.10.10">
    <property type="entry name" value="Winged helix-like DNA-binding domain superfamily/Winged helix DNA-binding domain"/>
    <property type="match status" value="1"/>
</dbReference>
<evidence type="ECO:0000256" key="2">
    <source>
        <dbReference type="ARBA" id="ARBA00023125"/>
    </source>
</evidence>
<dbReference type="InterPro" id="IPR000524">
    <property type="entry name" value="Tscrpt_reg_HTH_GntR"/>
</dbReference>
<dbReference type="SMART" id="SM00895">
    <property type="entry name" value="FCD"/>
    <property type="match status" value="1"/>
</dbReference>
<dbReference type="PROSITE" id="PS50949">
    <property type="entry name" value="HTH_GNTR"/>
    <property type="match status" value="1"/>
</dbReference>
<protein>
    <submittedName>
        <fullName evidence="5">GntR family transcriptional regulator</fullName>
    </submittedName>
</protein>
<dbReference type="InterPro" id="IPR036388">
    <property type="entry name" value="WH-like_DNA-bd_sf"/>
</dbReference>
<proteinExistence type="predicted"/>
<gene>
    <name evidence="5" type="ORF">H8S55_02055</name>
</gene>
<evidence type="ECO:0000256" key="1">
    <source>
        <dbReference type="ARBA" id="ARBA00023015"/>
    </source>
</evidence>
<dbReference type="SUPFAM" id="SSF48008">
    <property type="entry name" value="GntR ligand-binding domain-like"/>
    <property type="match status" value="1"/>
</dbReference>
<dbReference type="GO" id="GO:0003700">
    <property type="term" value="F:DNA-binding transcription factor activity"/>
    <property type="evidence" value="ECO:0007669"/>
    <property type="project" value="InterPro"/>
</dbReference>
<dbReference type="EMBL" id="JACOPN010000001">
    <property type="protein sequence ID" value="MBC5716121.1"/>
    <property type="molecule type" value="Genomic_DNA"/>
</dbReference>
<dbReference type="GO" id="GO:0003677">
    <property type="term" value="F:DNA binding"/>
    <property type="evidence" value="ECO:0007669"/>
    <property type="project" value="UniProtKB-KW"/>
</dbReference>
<keyword evidence="2" id="KW-0238">DNA-binding</keyword>
<name>A0A8J6J1Z9_9FIRM</name>
<dbReference type="RefSeq" id="WP_186877594.1">
    <property type="nucleotide sequence ID" value="NZ_JACOPN010000001.1"/>
</dbReference>
<dbReference type="CDD" id="cd07377">
    <property type="entry name" value="WHTH_GntR"/>
    <property type="match status" value="1"/>
</dbReference>
<dbReference type="Gene3D" id="1.20.120.530">
    <property type="entry name" value="GntR ligand-binding domain-like"/>
    <property type="match status" value="1"/>
</dbReference>
<dbReference type="PANTHER" id="PTHR43537">
    <property type="entry name" value="TRANSCRIPTIONAL REGULATOR, GNTR FAMILY"/>
    <property type="match status" value="1"/>
</dbReference>
<dbReference type="PANTHER" id="PTHR43537:SF24">
    <property type="entry name" value="GLUCONATE OPERON TRANSCRIPTIONAL REPRESSOR"/>
    <property type="match status" value="1"/>
</dbReference>
<dbReference type="InterPro" id="IPR011711">
    <property type="entry name" value="GntR_C"/>
</dbReference>
<dbReference type="Pfam" id="PF07729">
    <property type="entry name" value="FCD"/>
    <property type="match status" value="1"/>
</dbReference>
<comment type="caution">
    <text evidence="5">The sequence shown here is derived from an EMBL/GenBank/DDBJ whole genome shotgun (WGS) entry which is preliminary data.</text>
</comment>
<dbReference type="AlphaFoldDB" id="A0A8J6J1Z9"/>
<dbReference type="InterPro" id="IPR036390">
    <property type="entry name" value="WH_DNA-bd_sf"/>
</dbReference>
<feature type="domain" description="HTH gntR-type" evidence="4">
    <location>
        <begin position="20"/>
        <end position="87"/>
    </location>
</feature>
<evidence type="ECO:0000313" key="6">
    <source>
        <dbReference type="Proteomes" id="UP000602260"/>
    </source>
</evidence>
<evidence type="ECO:0000256" key="3">
    <source>
        <dbReference type="ARBA" id="ARBA00023163"/>
    </source>
</evidence>
<keyword evidence="1" id="KW-0805">Transcription regulation</keyword>
<keyword evidence="6" id="KW-1185">Reference proteome</keyword>
<evidence type="ECO:0000313" key="5">
    <source>
        <dbReference type="EMBL" id="MBC5716121.1"/>
    </source>
</evidence>
<dbReference type="Pfam" id="PF00392">
    <property type="entry name" value="GntR"/>
    <property type="match status" value="1"/>
</dbReference>
<accession>A0A8J6J1Z9</accession>
<evidence type="ECO:0000259" key="4">
    <source>
        <dbReference type="PROSITE" id="PS50949"/>
    </source>
</evidence>
<reference evidence="5" key="1">
    <citation type="submission" date="2020-08" db="EMBL/GenBank/DDBJ databases">
        <title>Genome public.</title>
        <authorList>
            <person name="Liu C."/>
            <person name="Sun Q."/>
        </authorList>
    </citation>
    <scope>NUCLEOTIDE SEQUENCE</scope>
    <source>
        <strain evidence="5">BX5</strain>
    </source>
</reference>
<organism evidence="5 6">
    <name type="scientific">Flintibacter faecis</name>
    <dbReference type="NCBI Taxonomy" id="2763047"/>
    <lineage>
        <taxon>Bacteria</taxon>
        <taxon>Bacillati</taxon>
        <taxon>Bacillota</taxon>
        <taxon>Clostridia</taxon>
        <taxon>Eubacteriales</taxon>
        <taxon>Flintibacter</taxon>
    </lineage>
</organism>
<dbReference type="Proteomes" id="UP000602260">
    <property type="component" value="Unassembled WGS sequence"/>
</dbReference>
<dbReference type="InterPro" id="IPR008920">
    <property type="entry name" value="TF_FadR/GntR_C"/>
</dbReference>